<evidence type="ECO:0000313" key="7">
    <source>
        <dbReference type="EMBL" id="QDL07117.1"/>
    </source>
</evidence>
<accession>A0A856MDL3</accession>
<evidence type="ECO:0000256" key="4">
    <source>
        <dbReference type="ARBA" id="ARBA00023172"/>
    </source>
</evidence>
<evidence type="ECO:0000259" key="5">
    <source>
        <dbReference type="Pfam" id="PF01385"/>
    </source>
</evidence>
<evidence type="ECO:0000256" key="1">
    <source>
        <dbReference type="ARBA" id="ARBA00008761"/>
    </source>
</evidence>
<keyword evidence="3" id="KW-0238">DNA-binding</keyword>
<protein>
    <submittedName>
        <fullName evidence="7">Transposase</fullName>
    </submittedName>
</protein>
<dbReference type="KEGG" id="bsen:DP114_03620"/>
<keyword evidence="2" id="KW-0815">Transposition</keyword>
<feature type="domain" description="Probable transposase IS891/IS1136/IS1341" evidence="5">
    <location>
        <begin position="219"/>
        <end position="309"/>
    </location>
</feature>
<dbReference type="NCBIfam" id="TIGR01766">
    <property type="entry name" value="IS200/IS605 family accessory protein TnpB-like domain"/>
    <property type="match status" value="1"/>
</dbReference>
<dbReference type="GO" id="GO:0006310">
    <property type="term" value="P:DNA recombination"/>
    <property type="evidence" value="ECO:0007669"/>
    <property type="project" value="UniProtKB-KW"/>
</dbReference>
<evidence type="ECO:0000259" key="6">
    <source>
        <dbReference type="Pfam" id="PF07282"/>
    </source>
</evidence>
<sequence>MYRTIPVRARFTSEENAFWLDQCQHASSLINCAVYHIRQTHYTRLQEMDNAYTTYWRADELRCSWKTYQCNSSYPELDKVLKDNPHYKGLAAQAAQQTLKSVGESITSYNGLVKAYYKGEVDRPSLPKYRKKGGLAAVTFPRQALSFKDGYFKPSISKQTKPELIIEIKLKLPDFIDSDWVKQVTIRPCLGEFMIDWVIDDEKKPIKVNPNLDYSHAWSFDHGGTNWLTGVSTRGKSFIIDGRKLKAMNQGYCRLVAKYKQGKPDFYWDSNLNRVQRKRNNQMRDAINKAARFIVNRCLNDKIGNIIIGWNDGHKVGSDMAKVNNQNFVPIPTGRLIARLKQLASEYGIVCTVVEEAYTSKASFLDGDSLHKFGEKPKDWKPSGRRVERGLYKTATGLLINADCNGAANIARKVATQLGVSLVEVGRAVLALPQRYDLFYRLSQSYRRRCADGLLALGAATV</sequence>
<dbReference type="Pfam" id="PF07282">
    <property type="entry name" value="Cas12f1-like_TNB"/>
    <property type="match status" value="1"/>
</dbReference>
<comment type="similarity">
    <text evidence="1">In the C-terminal section; belongs to the transposase 35 family.</text>
</comment>
<dbReference type="GO" id="GO:0003677">
    <property type="term" value="F:DNA binding"/>
    <property type="evidence" value="ECO:0007669"/>
    <property type="project" value="UniProtKB-KW"/>
</dbReference>
<dbReference type="Proteomes" id="UP000503129">
    <property type="component" value="Chromosome"/>
</dbReference>
<organism evidence="7 8">
    <name type="scientific">Brasilonema sennae CENA114</name>
    <dbReference type="NCBI Taxonomy" id="415709"/>
    <lineage>
        <taxon>Bacteria</taxon>
        <taxon>Bacillati</taxon>
        <taxon>Cyanobacteriota</taxon>
        <taxon>Cyanophyceae</taxon>
        <taxon>Nostocales</taxon>
        <taxon>Scytonemataceae</taxon>
        <taxon>Brasilonema</taxon>
        <taxon>Bromeliae group (in: Brasilonema)</taxon>
    </lineage>
</organism>
<name>A0A856MDL3_9CYAN</name>
<dbReference type="InterPro" id="IPR001959">
    <property type="entry name" value="Transposase"/>
</dbReference>
<reference evidence="7 8" key="1">
    <citation type="submission" date="2018-06" db="EMBL/GenBank/DDBJ databases">
        <title>Comparative genomics of Brasilonema spp. strains.</title>
        <authorList>
            <person name="Alvarenga D.O."/>
            <person name="Fiore M.F."/>
            <person name="Varani A.M."/>
        </authorList>
    </citation>
    <scope>NUCLEOTIDE SEQUENCE [LARGE SCALE GENOMIC DNA]</scope>
    <source>
        <strain evidence="7 8">CENA114</strain>
    </source>
</reference>
<dbReference type="NCBIfam" id="NF040570">
    <property type="entry name" value="guided_TnpB"/>
    <property type="match status" value="1"/>
</dbReference>
<dbReference type="EMBL" id="CP030118">
    <property type="protein sequence ID" value="QDL07117.1"/>
    <property type="molecule type" value="Genomic_DNA"/>
</dbReference>
<dbReference type="RefSeq" id="WP_171975466.1">
    <property type="nucleotide sequence ID" value="NZ_CAWOXK010000001.1"/>
</dbReference>
<dbReference type="Pfam" id="PF01385">
    <property type="entry name" value="OrfB_IS605"/>
    <property type="match status" value="1"/>
</dbReference>
<evidence type="ECO:0000256" key="2">
    <source>
        <dbReference type="ARBA" id="ARBA00022578"/>
    </source>
</evidence>
<evidence type="ECO:0000256" key="3">
    <source>
        <dbReference type="ARBA" id="ARBA00023125"/>
    </source>
</evidence>
<dbReference type="GO" id="GO:0032196">
    <property type="term" value="P:transposition"/>
    <property type="evidence" value="ECO:0007669"/>
    <property type="project" value="UniProtKB-KW"/>
</dbReference>
<feature type="domain" description="Cas12f1-like TNB" evidence="6">
    <location>
        <begin position="334"/>
        <end position="410"/>
    </location>
</feature>
<keyword evidence="8" id="KW-1185">Reference proteome</keyword>
<dbReference type="AlphaFoldDB" id="A0A856MDL3"/>
<dbReference type="InterPro" id="IPR010095">
    <property type="entry name" value="Cas12f1-like_TNB"/>
</dbReference>
<keyword evidence="4" id="KW-0233">DNA recombination</keyword>
<gene>
    <name evidence="7" type="ORF">DP114_03620</name>
</gene>
<evidence type="ECO:0000313" key="8">
    <source>
        <dbReference type="Proteomes" id="UP000503129"/>
    </source>
</evidence>
<proteinExistence type="inferred from homology"/>